<accession>A0A9N9JK49</accession>
<dbReference type="EMBL" id="CAJVQA010025419">
    <property type="protein sequence ID" value="CAG8785927.1"/>
    <property type="molecule type" value="Genomic_DNA"/>
</dbReference>
<evidence type="ECO:0000256" key="1">
    <source>
        <dbReference type="SAM" id="MobiDB-lite"/>
    </source>
</evidence>
<feature type="non-terminal residue" evidence="2">
    <location>
        <position position="145"/>
    </location>
</feature>
<evidence type="ECO:0000313" key="3">
    <source>
        <dbReference type="Proteomes" id="UP000789759"/>
    </source>
</evidence>
<gene>
    <name evidence="2" type="ORF">CPELLU_LOCUS16682</name>
</gene>
<keyword evidence="3" id="KW-1185">Reference proteome</keyword>
<proteinExistence type="predicted"/>
<sequence length="145" mass="16539">MAEILDKSAKQTNDVTKKLAINNFKLSPCWLNHFLKHHDLLLQHKTKIAQKLPEDLEDKYLIFSDVSEDIIGRAFKKYGISNCLSRSEDHLIYNDDDDENSDNESDRDNNSNEGDESDEGDKSDEGDESDDDDDESGNEDMAESH</sequence>
<feature type="region of interest" description="Disordered" evidence="1">
    <location>
        <begin position="91"/>
        <end position="145"/>
    </location>
</feature>
<evidence type="ECO:0000313" key="2">
    <source>
        <dbReference type="EMBL" id="CAG8785927.1"/>
    </source>
</evidence>
<feature type="compositionally biased region" description="Acidic residues" evidence="1">
    <location>
        <begin position="113"/>
        <end position="145"/>
    </location>
</feature>
<comment type="caution">
    <text evidence="2">The sequence shown here is derived from an EMBL/GenBank/DDBJ whole genome shotgun (WGS) entry which is preliminary data.</text>
</comment>
<name>A0A9N9JK49_9GLOM</name>
<dbReference type="Proteomes" id="UP000789759">
    <property type="component" value="Unassembled WGS sequence"/>
</dbReference>
<organism evidence="2 3">
    <name type="scientific">Cetraspora pellucida</name>
    <dbReference type="NCBI Taxonomy" id="1433469"/>
    <lineage>
        <taxon>Eukaryota</taxon>
        <taxon>Fungi</taxon>
        <taxon>Fungi incertae sedis</taxon>
        <taxon>Mucoromycota</taxon>
        <taxon>Glomeromycotina</taxon>
        <taxon>Glomeromycetes</taxon>
        <taxon>Diversisporales</taxon>
        <taxon>Gigasporaceae</taxon>
        <taxon>Cetraspora</taxon>
    </lineage>
</organism>
<protein>
    <submittedName>
        <fullName evidence="2">23475_t:CDS:1</fullName>
    </submittedName>
</protein>
<reference evidence="2" key="1">
    <citation type="submission" date="2021-06" db="EMBL/GenBank/DDBJ databases">
        <authorList>
            <person name="Kallberg Y."/>
            <person name="Tangrot J."/>
            <person name="Rosling A."/>
        </authorList>
    </citation>
    <scope>NUCLEOTIDE SEQUENCE</scope>
    <source>
        <strain evidence="2">FL966</strain>
    </source>
</reference>
<dbReference type="AlphaFoldDB" id="A0A9N9JK49"/>
<feature type="compositionally biased region" description="Acidic residues" evidence="1">
    <location>
        <begin position="94"/>
        <end position="103"/>
    </location>
</feature>